<protein>
    <recommendedName>
        <fullName evidence="7">Cytosolic arginine sensor for mTORC1 subunit 2</fullName>
    </recommendedName>
</protein>
<evidence type="ECO:0000313" key="5">
    <source>
        <dbReference type="EMBL" id="KAK2117358.1"/>
    </source>
</evidence>
<gene>
    <name evidence="5" type="ORF">P7K49_004244</name>
</gene>
<evidence type="ECO:0000259" key="4">
    <source>
        <dbReference type="Pfam" id="PF21389"/>
    </source>
</evidence>
<feature type="domain" description="CASTOR ACT" evidence="3">
    <location>
        <begin position="27"/>
        <end position="94"/>
    </location>
</feature>
<dbReference type="PANTHER" id="PTHR31131">
    <property type="entry name" value="CHROMOSOME 1, WHOLE GENOME SHOTGUN SEQUENCE"/>
    <property type="match status" value="1"/>
</dbReference>
<evidence type="ECO:0000259" key="3">
    <source>
        <dbReference type="Pfam" id="PF13840"/>
    </source>
</evidence>
<dbReference type="EMBL" id="JASSZA010000002">
    <property type="protein sequence ID" value="KAK2117358.1"/>
    <property type="molecule type" value="Genomic_DNA"/>
</dbReference>
<name>A0ABQ9W6W5_SAGOE</name>
<keyword evidence="6" id="KW-1185">Reference proteome</keyword>
<dbReference type="Proteomes" id="UP001266305">
    <property type="component" value="Unassembled WGS sequence"/>
</dbReference>
<dbReference type="InterPro" id="IPR051719">
    <property type="entry name" value="CASTOR_mTORC1"/>
</dbReference>
<evidence type="ECO:0000256" key="2">
    <source>
        <dbReference type="ARBA" id="ARBA00022490"/>
    </source>
</evidence>
<sequence>MDSLGCGHHGDQNWAELPSSEHLSVADATWLALNVVSGGGSFSSSQPIGVTKIAKSVIAPLADQNISVFMLSTYQTDFILVRERDLPFVTHTLSSEFTILRVVNGETVAAENLGITNGFVKPKMVQRPVIHPLSSPSNRFCVTSLDPDTLPAVATLLMDVMFYSNGSSLRGETSYPGNTEVWRSSEDTLGAVTNSPLSTELQGQAQSVVELRTQIFHLVNDRRCIPSSVDFVKLRPTTGGAGQGRVQRAYGHPSLCPEVRADPGRGPSSLSAGVSQASSTAEHITHLCECGEIIPIALRAG</sequence>
<reference evidence="5 6" key="1">
    <citation type="submission" date="2023-05" db="EMBL/GenBank/DDBJ databases">
        <title>B98-5 Cell Line De Novo Hybrid Assembly: An Optical Mapping Approach.</title>
        <authorList>
            <person name="Kananen K."/>
            <person name="Auerbach J.A."/>
            <person name="Kautto E."/>
            <person name="Blachly J.S."/>
        </authorList>
    </citation>
    <scope>NUCLEOTIDE SEQUENCE [LARGE SCALE GENOMIC DNA]</scope>
    <source>
        <strain evidence="5">B95-8</strain>
        <tissue evidence="5">Cell line</tissue>
    </source>
</reference>
<feature type="domain" description="Cytosolic arginine sensor for mTORC1 subunit 1/2 ACT-like" evidence="4">
    <location>
        <begin position="131"/>
        <end position="172"/>
    </location>
</feature>
<accession>A0ABQ9W6W5</accession>
<keyword evidence="2" id="KW-0963">Cytoplasm</keyword>
<proteinExistence type="predicted"/>
<dbReference type="Pfam" id="PF21389">
    <property type="entry name" value="CASTOR1_ACT-like"/>
    <property type="match status" value="1"/>
</dbReference>
<dbReference type="SUPFAM" id="SSF55021">
    <property type="entry name" value="ACT-like"/>
    <property type="match status" value="1"/>
</dbReference>
<dbReference type="Pfam" id="PF13840">
    <property type="entry name" value="ACT_7"/>
    <property type="match status" value="1"/>
</dbReference>
<organism evidence="5 6">
    <name type="scientific">Saguinus oedipus</name>
    <name type="common">Cotton-top tamarin</name>
    <name type="synonym">Oedipomidas oedipus</name>
    <dbReference type="NCBI Taxonomy" id="9490"/>
    <lineage>
        <taxon>Eukaryota</taxon>
        <taxon>Metazoa</taxon>
        <taxon>Chordata</taxon>
        <taxon>Craniata</taxon>
        <taxon>Vertebrata</taxon>
        <taxon>Euteleostomi</taxon>
        <taxon>Mammalia</taxon>
        <taxon>Eutheria</taxon>
        <taxon>Euarchontoglires</taxon>
        <taxon>Primates</taxon>
        <taxon>Haplorrhini</taxon>
        <taxon>Platyrrhini</taxon>
        <taxon>Cebidae</taxon>
        <taxon>Callitrichinae</taxon>
        <taxon>Saguinus</taxon>
    </lineage>
</organism>
<comment type="caution">
    <text evidence="5">The sequence shown here is derived from an EMBL/GenBank/DDBJ whole genome shotgun (WGS) entry which is preliminary data.</text>
</comment>
<dbReference type="PRINTS" id="PR02078">
    <property type="entry name" value="GATSLIKEFMLY"/>
</dbReference>
<evidence type="ECO:0008006" key="7">
    <source>
        <dbReference type="Google" id="ProtNLM"/>
    </source>
</evidence>
<evidence type="ECO:0000313" key="6">
    <source>
        <dbReference type="Proteomes" id="UP001266305"/>
    </source>
</evidence>
<dbReference type="Gene3D" id="3.30.2130.10">
    <property type="entry name" value="VC0802-like"/>
    <property type="match status" value="1"/>
</dbReference>
<dbReference type="InterPro" id="IPR026249">
    <property type="entry name" value="CASTOR_fam"/>
</dbReference>
<dbReference type="InterPro" id="IPR045865">
    <property type="entry name" value="ACT-like_dom_sf"/>
</dbReference>
<comment type="subcellular location">
    <subcellularLocation>
        <location evidence="1">Cytoplasm</location>
        <location evidence="1">Cytosol</location>
    </subcellularLocation>
</comment>
<evidence type="ECO:0000256" key="1">
    <source>
        <dbReference type="ARBA" id="ARBA00004514"/>
    </source>
</evidence>
<dbReference type="InterPro" id="IPR049479">
    <property type="entry name" value="CASTOR1_ACT-like"/>
</dbReference>
<dbReference type="InterPro" id="IPR027795">
    <property type="entry name" value="CASTOR_ACT_dom"/>
</dbReference>
<dbReference type="PANTHER" id="PTHR31131:SF2">
    <property type="entry name" value="CYTOSOLIC ARGININE SENSOR FOR MTORC1 SUBUNIT 2"/>
    <property type="match status" value="1"/>
</dbReference>